<keyword evidence="1 3" id="KW-0238">DNA-binding</keyword>
<keyword evidence="2" id="KW-0233">DNA recombination</keyword>
<dbReference type="PANTHER" id="PTHR30055:SF226">
    <property type="entry name" value="HTH-TYPE TRANSCRIPTIONAL REGULATOR PKSA"/>
    <property type="match status" value="1"/>
</dbReference>
<dbReference type="InterPro" id="IPR039536">
    <property type="entry name" value="TetR_C_Proteobacteria"/>
</dbReference>
<dbReference type="PROSITE" id="PS50977">
    <property type="entry name" value="HTH_TETR_2"/>
    <property type="match status" value="1"/>
</dbReference>
<dbReference type="InterPro" id="IPR009057">
    <property type="entry name" value="Homeodomain-like_sf"/>
</dbReference>
<dbReference type="InterPro" id="IPR036271">
    <property type="entry name" value="Tet_transcr_reg_TetR-rel_C_sf"/>
</dbReference>
<feature type="domain" description="HTH tetR-type" evidence="4">
    <location>
        <begin position="6"/>
        <end position="66"/>
    </location>
</feature>
<dbReference type="Pfam" id="PF14246">
    <property type="entry name" value="TetR_C_7"/>
    <property type="match status" value="1"/>
</dbReference>
<dbReference type="InterPro" id="IPR050109">
    <property type="entry name" value="HTH-type_TetR-like_transc_reg"/>
</dbReference>
<dbReference type="InterPro" id="IPR011010">
    <property type="entry name" value="DNA_brk_join_enz"/>
</dbReference>
<name>A0ABR8CV11_9NOST</name>
<evidence type="ECO:0000313" key="5">
    <source>
        <dbReference type="EMBL" id="MBD2346062.1"/>
    </source>
</evidence>
<dbReference type="InterPro" id="IPR013762">
    <property type="entry name" value="Integrase-like_cat_sf"/>
</dbReference>
<dbReference type="SUPFAM" id="SSF46689">
    <property type="entry name" value="Homeodomain-like"/>
    <property type="match status" value="1"/>
</dbReference>
<sequence length="404" mass="45267">MATQPLSTRKRLIQAALELFTAQGVSATTTRQIAEKAAVNEVTLFRNFGNKHGLLLAVLEESAAFTNLGESLVQRATPPGNVYQALKDYASDSLQALERVPELVRSVVGEADQFPAENRRALGRGLTEANRYVAQYLATVIQQGDLNTYLPAEKLASLLNGMILGYAVIEFTSEFHQLWESRDDFLENLVELFLHGAMSPATNIERKVITQEVADLPAALVHEILRQARKSGVQDYAIAYVLFAAGLSATEIVNLQRNQQIYDSHGHFLQIIIPRFVRQVPVNQWILGKRYGSYTDNPLTKWLKSRKDNYAAMFINTAGEPISESEVLAYWQAWTQALLTPQGKLPEINQAQHTWRVEMLMRGMSLENLSIITACDRTQLQLYAHRAKEKAALEQATRLDQKPG</sequence>
<feature type="DNA-binding region" description="H-T-H motif" evidence="3">
    <location>
        <begin position="29"/>
        <end position="48"/>
    </location>
</feature>
<evidence type="ECO:0000256" key="2">
    <source>
        <dbReference type="ARBA" id="ARBA00023172"/>
    </source>
</evidence>
<dbReference type="Gene3D" id="1.10.357.10">
    <property type="entry name" value="Tetracycline Repressor, domain 2"/>
    <property type="match status" value="1"/>
</dbReference>
<evidence type="ECO:0000313" key="6">
    <source>
        <dbReference type="Proteomes" id="UP000607281"/>
    </source>
</evidence>
<evidence type="ECO:0000256" key="3">
    <source>
        <dbReference type="PROSITE-ProRule" id="PRU00335"/>
    </source>
</evidence>
<dbReference type="Gene3D" id="1.10.443.10">
    <property type="entry name" value="Intergrase catalytic core"/>
    <property type="match status" value="1"/>
</dbReference>
<dbReference type="SUPFAM" id="SSF48498">
    <property type="entry name" value="Tetracyclin repressor-like, C-terminal domain"/>
    <property type="match status" value="1"/>
</dbReference>
<gene>
    <name evidence="5" type="ORF">H6G18_18195</name>
</gene>
<evidence type="ECO:0000259" key="4">
    <source>
        <dbReference type="PROSITE" id="PS50977"/>
    </source>
</evidence>
<dbReference type="Gene3D" id="1.10.10.60">
    <property type="entry name" value="Homeodomain-like"/>
    <property type="match status" value="1"/>
</dbReference>
<dbReference type="PANTHER" id="PTHR30055">
    <property type="entry name" value="HTH-TYPE TRANSCRIPTIONAL REGULATOR RUTR"/>
    <property type="match status" value="1"/>
</dbReference>
<evidence type="ECO:0000256" key="1">
    <source>
        <dbReference type="ARBA" id="ARBA00023125"/>
    </source>
</evidence>
<dbReference type="PRINTS" id="PR00455">
    <property type="entry name" value="HTHTETR"/>
</dbReference>
<dbReference type="EMBL" id="JACJRF010000035">
    <property type="protein sequence ID" value="MBD2346062.1"/>
    <property type="molecule type" value="Genomic_DNA"/>
</dbReference>
<dbReference type="Pfam" id="PF00440">
    <property type="entry name" value="TetR_N"/>
    <property type="match status" value="1"/>
</dbReference>
<proteinExistence type="predicted"/>
<keyword evidence="6" id="KW-1185">Reference proteome</keyword>
<reference evidence="5 6" key="1">
    <citation type="journal article" date="2020" name="ISME J.">
        <title>Comparative genomics reveals insights into cyanobacterial evolution and habitat adaptation.</title>
        <authorList>
            <person name="Chen M.Y."/>
            <person name="Teng W.K."/>
            <person name="Zhao L."/>
            <person name="Hu C.X."/>
            <person name="Zhou Y.K."/>
            <person name="Han B.P."/>
            <person name="Song L.R."/>
            <person name="Shu W.S."/>
        </authorList>
    </citation>
    <scope>NUCLEOTIDE SEQUENCE [LARGE SCALE GENOMIC DNA]</scope>
    <source>
        <strain evidence="5 6">FACHB-260</strain>
    </source>
</reference>
<dbReference type="RefSeq" id="WP_190408484.1">
    <property type="nucleotide sequence ID" value="NZ_JACJRF010000035.1"/>
</dbReference>
<comment type="caution">
    <text evidence="5">The sequence shown here is derived from an EMBL/GenBank/DDBJ whole genome shotgun (WGS) entry which is preliminary data.</text>
</comment>
<dbReference type="SUPFAM" id="SSF56349">
    <property type="entry name" value="DNA breaking-rejoining enzymes"/>
    <property type="match status" value="1"/>
</dbReference>
<protein>
    <submittedName>
        <fullName evidence="5">TetR/AcrR family transcriptional regulator</fullName>
    </submittedName>
</protein>
<dbReference type="Proteomes" id="UP000607281">
    <property type="component" value="Unassembled WGS sequence"/>
</dbReference>
<dbReference type="InterPro" id="IPR001647">
    <property type="entry name" value="HTH_TetR"/>
</dbReference>
<organism evidence="5 6">
    <name type="scientific">Anabaena subtropica FACHB-260</name>
    <dbReference type="NCBI Taxonomy" id="2692884"/>
    <lineage>
        <taxon>Bacteria</taxon>
        <taxon>Bacillati</taxon>
        <taxon>Cyanobacteriota</taxon>
        <taxon>Cyanophyceae</taxon>
        <taxon>Nostocales</taxon>
        <taxon>Nostocaceae</taxon>
        <taxon>Anabaena</taxon>
    </lineage>
</organism>
<accession>A0ABR8CV11</accession>